<dbReference type="InterPro" id="IPR055804">
    <property type="entry name" value="DUF7380"/>
</dbReference>
<keyword evidence="6" id="KW-1185">Reference proteome</keyword>
<protein>
    <submittedName>
        <fullName evidence="4">DUF4209 domain-containing protein</fullName>
    </submittedName>
</protein>
<evidence type="ECO:0000259" key="2">
    <source>
        <dbReference type="Pfam" id="PF24098"/>
    </source>
</evidence>
<dbReference type="AlphaFoldDB" id="A0A8I1KK84"/>
<evidence type="ECO:0000313" key="5">
    <source>
        <dbReference type="Proteomes" id="UP000621390"/>
    </source>
</evidence>
<dbReference type="Proteomes" id="UP000655994">
    <property type="component" value="Unassembled WGS sequence"/>
</dbReference>
<evidence type="ECO:0000313" key="6">
    <source>
        <dbReference type="Proteomes" id="UP000655994"/>
    </source>
</evidence>
<comment type="caution">
    <text evidence="4">The sequence shown here is derived from an EMBL/GenBank/DDBJ whole genome shotgun (WGS) entry which is preliminary data.</text>
</comment>
<feature type="domain" description="DUF4209" evidence="1">
    <location>
        <begin position="490"/>
        <end position="579"/>
    </location>
</feature>
<evidence type="ECO:0000313" key="3">
    <source>
        <dbReference type="EMBL" id="MBJ7265447.1"/>
    </source>
</evidence>
<proteinExistence type="predicted"/>
<evidence type="ECO:0000259" key="1">
    <source>
        <dbReference type="Pfam" id="PF13910"/>
    </source>
</evidence>
<dbReference type="EMBL" id="JAEMOP010000009">
    <property type="protein sequence ID" value="MBJ7316879.1"/>
    <property type="molecule type" value="Genomic_DNA"/>
</dbReference>
<dbReference type="Pfam" id="PF13910">
    <property type="entry name" value="DUF4209"/>
    <property type="match status" value="1"/>
</dbReference>
<dbReference type="InterPro" id="IPR025209">
    <property type="entry name" value="DUF4209"/>
</dbReference>
<gene>
    <name evidence="3" type="ORF">JHC10_00680</name>
    <name evidence="4" type="ORF">JHC11_12860</name>
</gene>
<accession>A0A8I1KK84</accession>
<dbReference type="Proteomes" id="UP000621390">
    <property type="component" value="Unassembled WGS sequence"/>
</dbReference>
<dbReference type="EMBL" id="JAEMOS010000002">
    <property type="protein sequence ID" value="MBJ7265447.1"/>
    <property type="molecule type" value="Genomic_DNA"/>
</dbReference>
<sequence length="590" mass="66689">MEEEFEITLEDYLSCHWEHSPLDGQDICYDSLVRSLQEAHAETSQNNQRKVLALLIQLADFIFTPEEGTNPFKPSWRNYEEGVRSVLPKDIGPQTIEVLVSILPHLEDPLLKARLADVVWLAGRDRHYAKIAIEAYCDPSNIENTSEYTLKDNLMRAFVLGHQLKLSDTTRSIAETVVTLLDAHKVKLPEQMLLLAEMLHRNNFDDLNLTEPLLRKFQVTIEEMGLNLRDQHRYSLAQRAFALASSRALKSKDAESSNRLKAYEGTSYYKLAQQCESLRPYEAHLYATKALATLRQVQRDFRKPHSVDELIAEVRRALPRYGKKMSESMSSSFSAEPVKISELTDDALKRVIGTPTAESAVSKLAYLAPTNLFFSTMEEEQKRPPSFFSAFFSETMHLGAEGQVLAKGKDSGSVAMQTFEAISQLYMRGCVLPAMEQIDLEHNVDIELFEGLCKQSPVIPDQQSRVIAHGLYLGWCRDLTSAIYILAPHLENMMRRLLKDAGALTTHDGNDAVSREHGLGTLLQIPECESILGKEFTKELQVIFTDVIGYNIRNHVAHGLMADNAGQSLIGLHAWWITLRFIFDGLYGKI</sequence>
<evidence type="ECO:0000313" key="4">
    <source>
        <dbReference type="EMBL" id="MBJ7316879.1"/>
    </source>
</evidence>
<reference evidence="4 6" key="1">
    <citation type="submission" date="2020-09" db="EMBL/GenBank/DDBJ databases">
        <title>Draft Genomes of Bacterial Isolates from North Pond Shallow Sediments.</title>
        <authorList>
            <person name="Kiel Reese B."/>
            <person name="Mullis M."/>
            <person name="Weisend R.E."/>
        </authorList>
    </citation>
    <scope>NUCLEOTIDE SEQUENCE</scope>
    <source>
        <strain evidence="4">KJE-2</strain>
        <strain evidence="3 6">KJE-3</strain>
    </source>
</reference>
<dbReference type="Pfam" id="PF24098">
    <property type="entry name" value="DUF7380"/>
    <property type="match status" value="1"/>
</dbReference>
<feature type="domain" description="DUF7380" evidence="2">
    <location>
        <begin position="4"/>
        <end position="167"/>
    </location>
</feature>
<name>A0A8I1KK84_9GAMM</name>
<dbReference type="RefSeq" id="WP_199493224.1">
    <property type="nucleotide sequence ID" value="NZ_JAEMOP010000009.1"/>
</dbReference>
<organism evidence="4 5">
    <name type="scientific">Idiomarina abyssalis</name>
    <dbReference type="NCBI Taxonomy" id="86102"/>
    <lineage>
        <taxon>Bacteria</taxon>
        <taxon>Pseudomonadati</taxon>
        <taxon>Pseudomonadota</taxon>
        <taxon>Gammaproteobacteria</taxon>
        <taxon>Alteromonadales</taxon>
        <taxon>Idiomarinaceae</taxon>
        <taxon>Idiomarina</taxon>
    </lineage>
</organism>